<dbReference type="PANTHER" id="PTHR24379:SF127">
    <property type="entry name" value="BLOODY FINGERS-RELATED"/>
    <property type="match status" value="1"/>
</dbReference>
<organism evidence="14 15">
    <name type="scientific">Mytilus galloprovincialis</name>
    <name type="common">Mediterranean mussel</name>
    <dbReference type="NCBI Taxonomy" id="29158"/>
    <lineage>
        <taxon>Eukaryota</taxon>
        <taxon>Metazoa</taxon>
        <taxon>Spiralia</taxon>
        <taxon>Lophotrochozoa</taxon>
        <taxon>Mollusca</taxon>
        <taxon>Bivalvia</taxon>
        <taxon>Autobranchia</taxon>
        <taxon>Pteriomorphia</taxon>
        <taxon>Mytilida</taxon>
        <taxon>Mytiloidea</taxon>
        <taxon>Mytilidae</taxon>
        <taxon>Mytilinae</taxon>
        <taxon>Mytilus</taxon>
    </lineage>
</organism>
<feature type="domain" description="C2H2-type" evidence="13">
    <location>
        <begin position="116"/>
        <end position="145"/>
    </location>
</feature>
<dbReference type="PROSITE" id="PS00028">
    <property type="entry name" value="ZINC_FINGER_C2H2_1"/>
    <property type="match status" value="13"/>
</dbReference>
<dbReference type="GO" id="GO:0000981">
    <property type="term" value="F:DNA-binding transcription factor activity, RNA polymerase II-specific"/>
    <property type="evidence" value="ECO:0007669"/>
    <property type="project" value="TreeGrafter"/>
</dbReference>
<feature type="domain" description="C2H2-type" evidence="13">
    <location>
        <begin position="88"/>
        <end position="115"/>
    </location>
</feature>
<keyword evidence="15" id="KW-1185">Reference proteome</keyword>
<dbReference type="InterPro" id="IPR013087">
    <property type="entry name" value="Znf_C2H2_type"/>
</dbReference>
<evidence type="ECO:0000256" key="9">
    <source>
        <dbReference type="ARBA" id="ARBA00023163"/>
    </source>
</evidence>
<evidence type="ECO:0000259" key="13">
    <source>
        <dbReference type="PROSITE" id="PS50157"/>
    </source>
</evidence>
<keyword evidence="5 11" id="KW-0863">Zinc-finger</keyword>
<keyword evidence="9" id="KW-0804">Transcription</keyword>
<proteinExistence type="inferred from homology"/>
<dbReference type="GO" id="GO:0042802">
    <property type="term" value="F:identical protein binding"/>
    <property type="evidence" value="ECO:0007669"/>
    <property type="project" value="UniProtKB-ARBA"/>
</dbReference>
<evidence type="ECO:0000256" key="6">
    <source>
        <dbReference type="ARBA" id="ARBA00022833"/>
    </source>
</evidence>
<dbReference type="Gene3D" id="3.30.160.60">
    <property type="entry name" value="Classic Zinc Finger"/>
    <property type="match status" value="13"/>
</dbReference>
<feature type="region of interest" description="Disordered" evidence="12">
    <location>
        <begin position="914"/>
        <end position="933"/>
    </location>
</feature>
<dbReference type="FunFam" id="3.30.160.60:FF:000508">
    <property type="entry name" value="Myeloid zinc finger 1"/>
    <property type="match status" value="1"/>
</dbReference>
<evidence type="ECO:0000256" key="12">
    <source>
        <dbReference type="SAM" id="MobiDB-lite"/>
    </source>
</evidence>
<dbReference type="FunFam" id="3.30.160.60:FF:000110">
    <property type="entry name" value="Zinc finger protein-like"/>
    <property type="match status" value="1"/>
</dbReference>
<dbReference type="SMART" id="SM00355">
    <property type="entry name" value="ZnF_C2H2"/>
    <property type="match status" value="16"/>
</dbReference>
<feature type="domain" description="C2H2-type" evidence="13">
    <location>
        <begin position="371"/>
        <end position="399"/>
    </location>
</feature>
<evidence type="ECO:0000256" key="8">
    <source>
        <dbReference type="ARBA" id="ARBA00023125"/>
    </source>
</evidence>
<feature type="domain" description="C2H2-type" evidence="13">
    <location>
        <begin position="1083"/>
        <end position="1111"/>
    </location>
</feature>
<feature type="region of interest" description="Disordered" evidence="12">
    <location>
        <begin position="592"/>
        <end position="616"/>
    </location>
</feature>
<comment type="caution">
    <text evidence="14">The sequence shown here is derived from an EMBL/GenBank/DDBJ whole genome shotgun (WGS) entry which is preliminary data.</text>
</comment>
<keyword evidence="8" id="KW-0238">DNA-binding</keyword>
<feature type="domain" description="C2H2-type" evidence="13">
    <location>
        <begin position="400"/>
        <end position="427"/>
    </location>
</feature>
<feature type="domain" description="C2H2-type" evidence="13">
    <location>
        <begin position="1054"/>
        <end position="1081"/>
    </location>
</feature>
<keyword evidence="3" id="KW-0479">Metal-binding</keyword>
<feature type="domain" description="C2H2-type" evidence="13">
    <location>
        <begin position="1025"/>
        <end position="1053"/>
    </location>
</feature>
<evidence type="ECO:0000256" key="4">
    <source>
        <dbReference type="ARBA" id="ARBA00022737"/>
    </source>
</evidence>
<comment type="subcellular location">
    <subcellularLocation>
        <location evidence="1">Nucleus</location>
    </subcellularLocation>
</comment>
<feature type="region of interest" description="Disordered" evidence="12">
    <location>
        <begin position="846"/>
        <end position="869"/>
    </location>
</feature>
<evidence type="ECO:0000256" key="11">
    <source>
        <dbReference type="PROSITE-ProRule" id="PRU00042"/>
    </source>
</evidence>
<keyword evidence="6" id="KW-0862">Zinc</keyword>
<name>A0A8B6DJB2_MYTGA</name>
<dbReference type="Pfam" id="PF13894">
    <property type="entry name" value="zf-C2H2_4"/>
    <property type="match status" value="1"/>
</dbReference>
<dbReference type="FunFam" id="3.30.160.60:FF:000130">
    <property type="entry name" value="Spalt-like transcription factor 4"/>
    <property type="match status" value="1"/>
</dbReference>
<dbReference type="PANTHER" id="PTHR24379">
    <property type="entry name" value="KRAB AND ZINC FINGER DOMAIN-CONTAINING"/>
    <property type="match status" value="1"/>
</dbReference>
<feature type="domain" description="C2H2-type" evidence="13">
    <location>
        <begin position="428"/>
        <end position="455"/>
    </location>
</feature>
<accession>A0A8B6DJB2</accession>
<feature type="domain" description="C2H2-type" evidence="13">
    <location>
        <begin position="174"/>
        <end position="201"/>
    </location>
</feature>
<evidence type="ECO:0000256" key="3">
    <source>
        <dbReference type="ARBA" id="ARBA00022723"/>
    </source>
</evidence>
<feature type="domain" description="C2H2-type" evidence="13">
    <location>
        <begin position="343"/>
        <end position="365"/>
    </location>
</feature>
<keyword evidence="4" id="KW-0677">Repeat</keyword>
<dbReference type="AlphaFoldDB" id="A0A8B6DJB2"/>
<dbReference type="Pfam" id="PF00096">
    <property type="entry name" value="zf-C2H2"/>
    <property type="match status" value="4"/>
</dbReference>
<evidence type="ECO:0000256" key="10">
    <source>
        <dbReference type="ARBA" id="ARBA00023242"/>
    </source>
</evidence>
<dbReference type="Proteomes" id="UP000596742">
    <property type="component" value="Unassembled WGS sequence"/>
</dbReference>
<feature type="compositionally biased region" description="Basic and acidic residues" evidence="12">
    <location>
        <begin position="593"/>
        <end position="607"/>
    </location>
</feature>
<dbReference type="OrthoDB" id="6136801at2759"/>
<dbReference type="GO" id="GO:0005634">
    <property type="term" value="C:nucleus"/>
    <property type="evidence" value="ECO:0007669"/>
    <property type="project" value="UniProtKB-SubCell"/>
</dbReference>
<sequence length="1160" mass="133820">MTQAQICHADQNNMTIFSIPTTSLTLNETDQVIYQVELGHPVHGEITALGDIQYATKLIDLPHNLEKEMASSIISAKRGRKRKIGDDLKCDICGKQYARLKQLTTHKKYHSDKRPYECSVVECDKKFKLASDLSRHMRIHTNSRPYKCNYCDMAFTQCSSRNHHHRLHTGEKPYKCKECGASFVQSGSLTNHMIKHTNERNYKCDECLSMFKSRKTLLRHKKIHNPTRDYQCQFCWREYRQKYYFKQHSKVCKLKDNQDVKYDLEKFKVVTENEFGKIDTDKNEDIQEPPLSQDLNDEEMLQDNQDLNDEEMLQDNQDSLKTQDSSKTQDKNEKTSKNLLKPFLCSICGKQFTSKGNLKHHFITHNCTGAFLCEVCGKRFHHQPSLDNHVRIQHKGESPYQCSICKKMYTSSASLNNHFRVHFDDRPFACKICKKSFKVKGALIRHMNIHVQDSPLTNCEFCGKPSVDRSAKITHYKLHFHRLFQKAEVKKTNTESDTDQIQILHSILKNNRGLIKNPKCENNPCKLTYKEQWNKWQESMFKEIVEVLGAEKRKFDTPVKLKDIPKIGIIQKDVYIEKQIMKRPSKKIKINHKRTEEVVSDEKHAEGSNHSGCHDNNAINEFEKITSNNSDMSENSLIEKNDCVMKKDLSEKSLTMYIKQEADENKTASSVNINECPLSENLSIENRSKGDNPLKFEIYDFIKKINETTLQIKDDKAVNPILEFSNNISKNCFETNEENVIENVETFIMGDNSSKLKVSDIGSIKVDRSLEMTNDGTHSDNFPKDVESVEHNSDMNFSINMEGLLAYSQMGENSCHVCVSIEENNTAEQEKQENMYMLSSVTDQQGNEIEVSKRDNKNTGTSQGKKENMYMLSSVTDQQGNEIDATNRDNKNTGTSQGIKENMYMLSSVTDQQGNEIDNTNRDNKNTCTSQGNTSELLQNGLKVVRVNLTKMGKHGGIAKSYFCSECDKGFYLKRMLNKHEAKCRKEDEEIEKHICHICDKEFSSRGGKMRHIETVHPFDGVKKYACHICGQRFSQNSSKVLHMIRVHQNEKRYKCSVCKIRFNILADLKNHQKKHTSRIQKFSCQLCDGLFNRKSDYDYHVGRVHPMSRPYRCGGCMKGFRTAKEVRNHGQIDRCKTATPKILKLVVVDETDDSIPADN</sequence>
<evidence type="ECO:0000256" key="5">
    <source>
        <dbReference type="ARBA" id="ARBA00022771"/>
    </source>
</evidence>
<evidence type="ECO:0000256" key="7">
    <source>
        <dbReference type="ARBA" id="ARBA00023015"/>
    </source>
</evidence>
<dbReference type="GO" id="GO:0008270">
    <property type="term" value="F:zinc ion binding"/>
    <property type="evidence" value="ECO:0007669"/>
    <property type="project" value="UniProtKB-KW"/>
</dbReference>
<dbReference type="SUPFAM" id="SSF57667">
    <property type="entry name" value="beta-beta-alpha zinc fingers"/>
    <property type="match status" value="8"/>
</dbReference>
<gene>
    <name evidence="14" type="ORF">MGAL_10B005370</name>
</gene>
<comment type="similarity">
    <text evidence="2">Belongs to the krueppel C2H2-type zinc-finger protein family.</text>
</comment>
<dbReference type="FunFam" id="3.30.160.60:FF:000065">
    <property type="entry name" value="B-cell CLL/lymphoma 6, member B"/>
    <property type="match status" value="1"/>
</dbReference>
<keyword evidence="10" id="KW-0539">Nucleus</keyword>
<dbReference type="PROSITE" id="PS50157">
    <property type="entry name" value="ZINC_FINGER_C2H2_2"/>
    <property type="match status" value="13"/>
</dbReference>
<dbReference type="GO" id="GO:0000977">
    <property type="term" value="F:RNA polymerase II transcription regulatory region sequence-specific DNA binding"/>
    <property type="evidence" value="ECO:0007669"/>
    <property type="project" value="TreeGrafter"/>
</dbReference>
<dbReference type="EMBL" id="UYJE01003584">
    <property type="protein sequence ID" value="VDI20486.1"/>
    <property type="molecule type" value="Genomic_DNA"/>
</dbReference>
<dbReference type="FunFam" id="3.30.160.60:FF:000072">
    <property type="entry name" value="zinc finger protein 143 isoform X1"/>
    <property type="match status" value="1"/>
</dbReference>
<feature type="domain" description="C2H2-type" evidence="13">
    <location>
        <begin position="146"/>
        <end position="173"/>
    </location>
</feature>
<keyword evidence="7" id="KW-0805">Transcription regulation</keyword>
<dbReference type="Pfam" id="PF13912">
    <property type="entry name" value="zf-C2H2_6"/>
    <property type="match status" value="1"/>
</dbReference>
<feature type="region of interest" description="Disordered" evidence="12">
    <location>
        <begin position="880"/>
        <end position="899"/>
    </location>
</feature>
<evidence type="ECO:0000313" key="15">
    <source>
        <dbReference type="Proteomes" id="UP000596742"/>
    </source>
</evidence>
<dbReference type="InterPro" id="IPR036236">
    <property type="entry name" value="Znf_C2H2_sf"/>
</dbReference>
<feature type="domain" description="C2H2-type" evidence="13">
    <location>
        <begin position="202"/>
        <end position="229"/>
    </location>
</feature>
<protein>
    <recommendedName>
        <fullName evidence="13">C2H2-type domain-containing protein</fullName>
    </recommendedName>
</protein>
<evidence type="ECO:0000256" key="1">
    <source>
        <dbReference type="ARBA" id="ARBA00004123"/>
    </source>
</evidence>
<evidence type="ECO:0000313" key="14">
    <source>
        <dbReference type="EMBL" id="VDI20486.1"/>
    </source>
</evidence>
<reference evidence="14" key="1">
    <citation type="submission" date="2018-11" db="EMBL/GenBank/DDBJ databases">
        <authorList>
            <person name="Alioto T."/>
            <person name="Alioto T."/>
        </authorList>
    </citation>
    <scope>NUCLEOTIDE SEQUENCE</scope>
</reference>
<evidence type="ECO:0000256" key="2">
    <source>
        <dbReference type="ARBA" id="ARBA00006991"/>
    </source>
</evidence>
<feature type="domain" description="C2H2-type" evidence="13">
    <location>
        <begin position="962"/>
        <end position="990"/>
    </location>
</feature>